<evidence type="ECO:0000313" key="1">
    <source>
        <dbReference type="EMBL" id="MCP3429753.1"/>
    </source>
</evidence>
<feature type="non-terminal residue" evidence="1">
    <location>
        <position position="1"/>
    </location>
</feature>
<dbReference type="EMBL" id="JANATA010000036">
    <property type="protein sequence ID" value="MCP3429753.1"/>
    <property type="molecule type" value="Genomic_DNA"/>
</dbReference>
<dbReference type="AlphaFoldDB" id="A0AA41X4A0"/>
<dbReference type="Gene3D" id="4.10.1080.10">
    <property type="entry name" value="TSP type-3 repeat"/>
    <property type="match status" value="1"/>
</dbReference>
<reference evidence="1" key="1">
    <citation type="submission" date="2022-07" db="EMBL/GenBank/DDBJ databases">
        <title>Characterization of the Novel Bacterium Alteromonas immobilis LMIT006 and Alteromonas gregis LMIT007.</title>
        <authorList>
            <person name="Lin X."/>
        </authorList>
    </citation>
    <scope>NUCLEOTIDE SEQUENCE</scope>
    <source>
        <strain evidence="1">LMIT007</strain>
    </source>
</reference>
<comment type="caution">
    <text evidence="1">The sequence shown here is derived from an EMBL/GenBank/DDBJ whole genome shotgun (WGS) entry which is preliminary data.</text>
</comment>
<evidence type="ECO:0000313" key="2">
    <source>
        <dbReference type="Proteomes" id="UP001165413"/>
    </source>
</evidence>
<sequence>TLYGIDSLQFYSNSTDIRVIDNLNTATFLDLITGLTDTDSDGIPNECDEACVALGMTADTDDDNDGVLDAEDVFPLDANKSTLLDDDISPVVIAPSDLYIDATGEFTMVSDLGVATASDNLEIVTAVLDNSGPYPAGESLVTWSAVDSAGNQGQDVQTIFVRPIAQIAHRARMAINDVLTVPVRLSGEGYNYPVIIPISVSSDAVLLSTTEVEILSGTIGVFDIEVIDSELSGQFVVTLGTPSNAALSDSSTLTVSLIEEAVSPKVSLLVSQNEVLGRYITQTDSEVAIEVVIEDVNGNHALGWDIPVGLADIVDTDIWGQLRFNPKDTQPGTYKITVKVEDDGLPGELFTRSVSLKISGLTRISDSDNDGVPDDLDITVTPNAIELGSASNQVAQASAGVKLSLGNVAADTGGAGIFVTETELPVPDVQSEFPLGLLDFEAELSVPGDSLALVVPLLSAIPQGATYRKLINGTWRDFVVDEKNTIASTGLNSQGGCPSTSSADYISGLTEGDMCLLLTVEDGGPNDADAQINGHVVDPGGIAVRDETAGIAPYTLLEQPTPQFASLSPTAKIIVTSSEGENFFDVAKYIPSGTADNPVSVVGETFLISGSSDIDGFMMQPGVKYDLTNLKGGIDKLYFSGPLAEYADSILLDSATGVMQVSRLTDVGEEIVQFIATASAADMLIFTDGALSTELVKAAVSAQTPLTDLTLDTSIKALDDKTITGATVKHIVLSSEGGSVMGLGPSIKTLISGNSGIDQIYVPAGSIVDASNLKSGRDEITVEGNLADYDIRLNSSGNIVLNREIDIDDVIHTESVTIANGGNVATNDLVIFADQQLDTSSIKQQL</sequence>
<organism evidence="1 2">
    <name type="scientific">Opacimonas viscosa</name>
    <dbReference type="NCBI Taxonomy" id="2961944"/>
    <lineage>
        <taxon>Bacteria</taxon>
        <taxon>Pseudomonadati</taxon>
        <taxon>Pseudomonadota</taxon>
        <taxon>Gammaproteobacteria</taxon>
        <taxon>Alteromonadales</taxon>
        <taxon>Alteromonadaceae</taxon>
        <taxon>Opacimonas</taxon>
    </lineage>
</organism>
<accession>A0AA41X4A0</accession>
<dbReference type="InterPro" id="IPR028974">
    <property type="entry name" value="TSP_type-3_rpt"/>
</dbReference>
<name>A0AA41X4A0_9ALTE</name>
<gene>
    <name evidence="1" type="ORF">NLF92_12475</name>
</gene>
<keyword evidence="2" id="KW-1185">Reference proteome</keyword>
<dbReference type="RefSeq" id="WP_254102475.1">
    <property type="nucleotide sequence ID" value="NZ_JANATA010000036.1"/>
</dbReference>
<protein>
    <recommendedName>
        <fullName evidence="3">HYR domain-containing protein</fullName>
    </recommendedName>
</protein>
<evidence type="ECO:0008006" key="3">
    <source>
        <dbReference type="Google" id="ProtNLM"/>
    </source>
</evidence>
<dbReference type="Proteomes" id="UP001165413">
    <property type="component" value="Unassembled WGS sequence"/>
</dbReference>
<dbReference type="GO" id="GO:0005509">
    <property type="term" value="F:calcium ion binding"/>
    <property type="evidence" value="ECO:0007669"/>
    <property type="project" value="InterPro"/>
</dbReference>
<proteinExistence type="predicted"/>